<dbReference type="KEGG" id="vg:37618392"/>
<organism evidence="1 2">
    <name type="scientific">Heterosigma akashiwo virus 01</name>
    <name type="common">HaV01</name>
    <dbReference type="NCBI Taxonomy" id="97195"/>
    <lineage>
        <taxon>Viruses</taxon>
        <taxon>Varidnaviria</taxon>
        <taxon>Bamfordvirae</taxon>
        <taxon>Nucleocytoviricota</taxon>
        <taxon>Megaviricetes</taxon>
        <taxon>Algavirales</taxon>
        <taxon>Phycodnaviridae</taxon>
        <taxon>Raphidovirus</taxon>
        <taxon>Raphidovirus japonicum</taxon>
    </lineage>
</organism>
<accession>A0A1C9C4Y5</accession>
<dbReference type="GeneID" id="37618392"/>
<name>A0A1C9C4Y5_HAV01</name>
<dbReference type="Proteomes" id="UP000232488">
    <property type="component" value="Segment"/>
</dbReference>
<proteinExistence type="predicted"/>
<dbReference type="RefSeq" id="YP_009507408.1">
    <property type="nucleotide sequence ID" value="NC_038553.1"/>
</dbReference>
<gene>
    <name evidence="1" type="primary">HaV53_ORF11</name>
</gene>
<evidence type="ECO:0000313" key="2">
    <source>
        <dbReference type="Proteomes" id="UP000232488"/>
    </source>
</evidence>
<protein>
    <submittedName>
        <fullName evidence="1">Uncharacterized protein</fullName>
    </submittedName>
</protein>
<evidence type="ECO:0000313" key="1">
    <source>
        <dbReference type="EMBL" id="AOM63342.1"/>
    </source>
</evidence>
<keyword evidence="2" id="KW-1185">Reference proteome</keyword>
<dbReference type="EMBL" id="KX008963">
    <property type="protein sequence ID" value="AOM63342.1"/>
    <property type="molecule type" value="Genomic_DNA"/>
</dbReference>
<organismHost>
    <name type="scientific">Heterosigma akashiwo</name>
    <name type="common">Chromophytic alga</name>
    <name type="synonym">Heterosigma carterae</name>
    <dbReference type="NCBI Taxonomy" id="2829"/>
</organismHost>
<sequence length="176" mass="20831">MNVLLQGHIKSFLGVCDNRQKYLEKYISRLISETINNIDMIIINNNIYINMEEPYIDYHKGTKLLSNMINILRSESSIGQMITEYFIQTYGSEQFKNIDYYMENIYLEDPIDELRTHIRSIVFVLEDYIDDNSSGHTVEISCCFKKCMEFIYVSISLLSSYNDFFRTCKLFSSRIH</sequence>
<reference evidence="1 2" key="1">
    <citation type="submission" date="2016-03" db="EMBL/GenBank/DDBJ databases">
        <title>Genome sequences of a Phycodnavirus, Heterosigma akashiwo virus strain 53.</title>
        <authorList>
            <person name="Ueki S."/>
            <person name="Ogura Y."/>
            <person name="Hayashi T."/>
        </authorList>
    </citation>
    <scope>NUCLEOTIDE SEQUENCE [LARGE SCALE GENOMIC DNA]</scope>
    <source>
        <strain evidence="1">HaV53</strain>
    </source>
</reference>